<evidence type="ECO:0000313" key="4">
    <source>
        <dbReference type="Proteomes" id="UP000295382"/>
    </source>
</evidence>
<feature type="compositionally biased region" description="Low complexity" evidence="1">
    <location>
        <begin position="596"/>
        <end position="605"/>
    </location>
</feature>
<name>A0A4V2UIB0_PAULE</name>
<feature type="region of interest" description="Disordered" evidence="1">
    <location>
        <begin position="656"/>
        <end position="751"/>
    </location>
</feature>
<organism evidence="3 4">
    <name type="scientific">Paucimonas lemoignei</name>
    <name type="common">Pseudomonas lemoignei</name>
    <dbReference type="NCBI Taxonomy" id="29443"/>
    <lineage>
        <taxon>Bacteria</taxon>
        <taxon>Pseudomonadati</taxon>
        <taxon>Pseudomonadota</taxon>
        <taxon>Betaproteobacteria</taxon>
        <taxon>Burkholderiales</taxon>
        <taxon>Burkholderiaceae</taxon>
        <taxon>Paucimonas</taxon>
    </lineage>
</organism>
<feature type="chain" id="PRO_5020661350" evidence="2">
    <location>
        <begin position="28"/>
        <end position="860"/>
    </location>
</feature>
<dbReference type="Proteomes" id="UP000295382">
    <property type="component" value="Unassembled WGS sequence"/>
</dbReference>
<reference evidence="3 4" key="1">
    <citation type="submission" date="2019-03" db="EMBL/GenBank/DDBJ databases">
        <title>Genomic Encyclopedia of Type Strains, Phase IV (KMG-IV): sequencing the most valuable type-strain genomes for metagenomic binning, comparative biology and taxonomic classification.</title>
        <authorList>
            <person name="Goeker M."/>
        </authorList>
    </citation>
    <scope>NUCLEOTIDE SEQUENCE [LARGE SCALE GENOMIC DNA]</scope>
    <source>
        <strain evidence="3 4">DSM 7445</strain>
    </source>
</reference>
<evidence type="ECO:0000256" key="1">
    <source>
        <dbReference type="SAM" id="MobiDB-lite"/>
    </source>
</evidence>
<keyword evidence="4" id="KW-1185">Reference proteome</keyword>
<dbReference type="EMBL" id="SLZQ01000011">
    <property type="protein sequence ID" value="TCS35138.1"/>
    <property type="molecule type" value="Genomic_DNA"/>
</dbReference>
<gene>
    <name evidence="3" type="ORF">EDC30_11153</name>
</gene>
<keyword evidence="2" id="KW-0732">Signal</keyword>
<feature type="compositionally biased region" description="Basic and acidic residues" evidence="1">
    <location>
        <begin position="663"/>
        <end position="685"/>
    </location>
</feature>
<feature type="compositionally biased region" description="Polar residues" evidence="1">
    <location>
        <begin position="686"/>
        <end position="699"/>
    </location>
</feature>
<comment type="caution">
    <text evidence="3">The sequence shown here is derived from an EMBL/GenBank/DDBJ whole genome shotgun (WGS) entry which is preliminary data.</text>
</comment>
<feature type="region of interest" description="Disordered" evidence="1">
    <location>
        <begin position="574"/>
        <end position="626"/>
    </location>
</feature>
<proteinExistence type="predicted"/>
<feature type="signal peptide" evidence="2">
    <location>
        <begin position="1"/>
        <end position="27"/>
    </location>
</feature>
<feature type="compositionally biased region" description="Basic and acidic residues" evidence="1">
    <location>
        <begin position="717"/>
        <end position="727"/>
    </location>
</feature>
<evidence type="ECO:0000313" key="3">
    <source>
        <dbReference type="EMBL" id="TCS35138.1"/>
    </source>
</evidence>
<feature type="region of interest" description="Disordered" evidence="1">
    <location>
        <begin position="193"/>
        <end position="214"/>
    </location>
</feature>
<protein>
    <submittedName>
        <fullName evidence="3">Uncharacterized protein</fullName>
    </submittedName>
</protein>
<dbReference type="AlphaFoldDB" id="A0A4V2UIB0"/>
<accession>A0A4V2UIB0</accession>
<feature type="compositionally biased region" description="Low complexity" evidence="1">
    <location>
        <begin position="740"/>
        <end position="751"/>
    </location>
</feature>
<evidence type="ECO:0000256" key="2">
    <source>
        <dbReference type="SAM" id="SignalP"/>
    </source>
</evidence>
<sequence>MTSFRKNPLIFLACALFAVAGPGVAQNALTYQTSPEVRQQLEQLRTTDKDEVQRRWGDLASLADKAWIHKRTSDNYGMDMKWLVPGAAMHIAFAWCNRPSNCKMEWTVQYNAEKKQLDFYSATNELVKTGTVQPDGSVDTAATGLLGSSEKWKYDAAANTLNLEGGFFSTYVYAEVSRQQLLETVTSLKDGQTLAGNGKSAETPAAAVTSKPNDSKPIAVAKASAQEEAVAKVQRDVPQAWGKITCSEAGYGGRPASRCATGISSEKDANGGSIATLLVSAWVNPEINSRAGIYVVDKPRYGANKLPADPIVLKVDGRVVRQFKAEEFIDYSGSPDAVYFNGDLPFDETLIQELASGSELTIEFTGADNRIKSVRFPVAAASRSILSQLPAHTRTTYRAYYNNGKAKPVARRDSKPSPTTRNADAWGVLGEAADRSPAWISKLGKGLQYLLELKWVEPGKAMHMHFVQCDLVRCDEQNWTIRVNPNAIVYDKPVTALVFYNEANKPVIHTQGSDKDGNTYAHDFDPVLYLDMKRSLGMSSLPYLWKKASNPCCIVFNSKDFSPASPQQVQQLFADREEEKRRRVAQAEADERARQSRAAQAQADRYPPQRADRGPQVYGRGAPEPQRSFAQTFADTFQQEMRNKQAQDNRQQAFLNNLGNQMREIDRQRESRQERERERLRETERSYTPSTSPQLSRDNVPSRGTPATPYASARSAEPQRRVAEPERQLQPSIQQPVRQAAAPTTSSNTSAADYWAARRAGIDHPDNRNSDATKQGAASLGRAGAWCIKAKGGKFMCTGPFQKLWAPEATLELALSRVGCAGGSGYSPSELKGEYFDCGRDLKPSEQKMPTYDPFANYNK</sequence>